<dbReference type="PROSITE" id="PS50102">
    <property type="entry name" value="RRM"/>
    <property type="match status" value="5"/>
</dbReference>
<reference evidence="13" key="2">
    <citation type="journal article" date="2013" name="PLoS Genet.">
        <title>Comparative genome structure, secondary metabolite, and effector coding capacity across Cochliobolus pathogens.</title>
        <authorList>
            <person name="Condon B.J."/>
            <person name="Leng Y."/>
            <person name="Wu D."/>
            <person name="Bushley K.E."/>
            <person name="Ohm R.A."/>
            <person name="Otillar R."/>
            <person name="Martin J."/>
            <person name="Schackwitz W."/>
            <person name="Grimwood J."/>
            <person name="MohdZainudin N."/>
            <person name="Xue C."/>
            <person name="Wang R."/>
            <person name="Manning V.A."/>
            <person name="Dhillon B."/>
            <person name="Tu Z.J."/>
            <person name="Steffenson B.J."/>
            <person name="Salamov A."/>
            <person name="Sun H."/>
            <person name="Lowry S."/>
            <person name="LaButti K."/>
            <person name="Han J."/>
            <person name="Copeland A."/>
            <person name="Lindquist E."/>
            <person name="Barry K."/>
            <person name="Schmutz J."/>
            <person name="Baker S.E."/>
            <person name="Ciuffetti L.M."/>
            <person name="Grigoriev I.V."/>
            <person name="Zhong S."/>
            <person name="Turgeon B.G."/>
        </authorList>
    </citation>
    <scope>NUCLEOTIDE SEQUENCE [LARGE SCALE GENOMIC DNA]</scope>
    <source>
        <strain evidence="13">C4 / ATCC 48331 / race T</strain>
    </source>
</reference>
<keyword evidence="4" id="KW-0698">rRNA processing</keyword>
<feature type="domain" description="RRM" evidence="11">
    <location>
        <begin position="752"/>
        <end position="829"/>
    </location>
</feature>
<keyword evidence="8" id="KW-0687">Ribonucleoprotein</keyword>
<keyword evidence="6 9" id="KW-0694">RNA-binding</keyword>
<protein>
    <recommendedName>
        <fullName evidence="3">Multiple RNA-binding domain-containing protein 1</fullName>
    </recommendedName>
</protein>
<evidence type="ECO:0000256" key="3">
    <source>
        <dbReference type="ARBA" id="ARBA00013428"/>
    </source>
</evidence>
<dbReference type="Gene3D" id="3.30.70.330">
    <property type="match status" value="5"/>
</dbReference>
<feature type="domain" description="RRM" evidence="11">
    <location>
        <begin position="348"/>
        <end position="426"/>
    </location>
</feature>
<dbReference type="Proteomes" id="UP000012338">
    <property type="component" value="Unassembled WGS sequence"/>
</dbReference>
<comment type="similarity">
    <text evidence="2">Belongs to the RRM MRD1 family.</text>
</comment>
<dbReference type="PANTHER" id="PTHR48039">
    <property type="entry name" value="RNA-BINDING MOTIF PROTEIN 14B"/>
    <property type="match status" value="1"/>
</dbReference>
<feature type="region of interest" description="Disordered" evidence="10">
    <location>
        <begin position="191"/>
        <end position="247"/>
    </location>
</feature>
<evidence type="ECO:0000256" key="2">
    <source>
        <dbReference type="ARBA" id="ARBA00008033"/>
    </source>
</evidence>
<dbReference type="RefSeq" id="XP_014073872.1">
    <property type="nucleotide sequence ID" value="XM_014218397.1"/>
</dbReference>
<feature type="compositionally biased region" description="Low complexity" evidence="10">
    <location>
        <begin position="224"/>
        <end position="240"/>
    </location>
</feature>
<reference evidence="12 13" key="1">
    <citation type="journal article" date="2012" name="PLoS Pathog.">
        <title>Diverse lifestyles and strategies of plant pathogenesis encoded in the genomes of eighteen Dothideomycetes fungi.</title>
        <authorList>
            <person name="Ohm R.A."/>
            <person name="Feau N."/>
            <person name="Henrissat B."/>
            <person name="Schoch C.L."/>
            <person name="Horwitz B.A."/>
            <person name="Barry K.W."/>
            <person name="Condon B.J."/>
            <person name="Copeland A.C."/>
            <person name="Dhillon B."/>
            <person name="Glaser F."/>
            <person name="Hesse C.N."/>
            <person name="Kosti I."/>
            <person name="LaButti K."/>
            <person name="Lindquist E.A."/>
            <person name="Lucas S."/>
            <person name="Salamov A.A."/>
            <person name="Bradshaw R.E."/>
            <person name="Ciuffetti L."/>
            <person name="Hamelin R.C."/>
            <person name="Kema G.H.J."/>
            <person name="Lawrence C."/>
            <person name="Scott J.A."/>
            <person name="Spatafora J.W."/>
            <person name="Turgeon B.G."/>
            <person name="de Wit P.J.G.M."/>
            <person name="Zhong S."/>
            <person name="Goodwin S.B."/>
            <person name="Grigoriev I.V."/>
        </authorList>
    </citation>
    <scope>NUCLEOTIDE SEQUENCE [LARGE SCALE GENOMIC DNA]</scope>
    <source>
        <strain evidence="13">C4 / ATCC 48331 / race T</strain>
    </source>
</reference>
<comment type="subcellular location">
    <subcellularLocation>
        <location evidence="1">Nucleus</location>
    </subcellularLocation>
</comment>
<sequence length="875" mass="97495">MVLVQVITQLVFKRLIVRIEVRSYNGGDTSSFEQDRADADFGSMESSRIFVRGLPPKFTEDDVRKHFAKFPVTDVKFFPHRRIGYVGYKTPEDAAKAVKYFNKTFIKLTKIYVEIARPIADKELPKSRRQQKLEKSAPTNDEYKPPLRQENELKRKRDETEQDPRLKEFLEVYQPPSKTKIWANGESHVDEANTAEDTAVPEIAVPEEESDDEYQVISKKPKVAAEPTATPAPAQPSPTEEPAKDPVDAVVDTDEAMEDVQEAPIAEQGPVSDMDWLRSRTNRVLELIEDDEVPAANVPASQAPAPQPPRAVEDSAEEVEAQPSPPQPTAEQPETAAPDEEDKIRETGRLYLRNLHYEVTEDEIREQFSKHGALEEVHVPLKKADGKGKGFAFVQFQNPNDAVEAYLDNDNTIFQGRLLHIISAKAKKDTKLDEYEISKLPLKKQKEIRRKQSAAKAVFNWNSLYMNADAVMSTVADRMGISKAELLDPTSSDAAVKQAHAETHIIQETKSYFAQHGVDLEAFQRSAKGDLAILVKNIPHGVTADELRKLFEEHGTVNKFLMPPTGMTAIVEFANVAQAKAAFMSLSYRKMKDSILYLEKAPKDLFKEGVATNFVQTTPSASVSTSTQPGTKLSATDLLVDIPEPEATNTATLYVRNLNFSTSTERLTEAFKPLSGFRSAKVKTKVDPKRGVLSMGFGFVEFNSPETATAALRAMDGYDLEGHKLQIKASHRGADAAEERRNEDAAKKAASTKIIIKNLPFEASKKEVRALFAPYGQLRSVRVPKKFDASSRGFGFAEFTTKRDAVNAMNALKNTHLLGRRLVLAFAEAESDDPEKELEKMQQKVGAQANKVALQRLTEGGRKKFNVTGTDDLDD</sequence>
<evidence type="ECO:0000259" key="11">
    <source>
        <dbReference type="PROSITE" id="PS50102"/>
    </source>
</evidence>
<feature type="domain" description="RRM" evidence="11">
    <location>
        <begin position="531"/>
        <end position="603"/>
    </location>
</feature>
<keyword evidence="5" id="KW-0677">Repeat</keyword>
<dbReference type="InterPro" id="IPR035979">
    <property type="entry name" value="RBD_domain_sf"/>
</dbReference>
<dbReference type="GO" id="GO:0005730">
    <property type="term" value="C:nucleolus"/>
    <property type="evidence" value="ECO:0007669"/>
    <property type="project" value="TreeGrafter"/>
</dbReference>
<dbReference type="SMART" id="SM00360">
    <property type="entry name" value="RRM"/>
    <property type="match status" value="5"/>
</dbReference>
<dbReference type="GO" id="GO:0003729">
    <property type="term" value="F:mRNA binding"/>
    <property type="evidence" value="ECO:0007669"/>
    <property type="project" value="TreeGrafter"/>
</dbReference>
<feature type="domain" description="RRM" evidence="11">
    <location>
        <begin position="47"/>
        <end position="118"/>
    </location>
</feature>
<dbReference type="GeneID" id="25848460"/>
<evidence type="ECO:0000256" key="10">
    <source>
        <dbReference type="SAM" id="MobiDB-lite"/>
    </source>
</evidence>
<dbReference type="PANTHER" id="PTHR48039:SF5">
    <property type="entry name" value="RNA-BINDING PROTEIN 28"/>
    <property type="match status" value="1"/>
</dbReference>
<feature type="region of interest" description="Disordered" evidence="10">
    <location>
        <begin position="293"/>
        <end position="344"/>
    </location>
</feature>
<name>N4WI52_COCH4</name>
<feature type="region of interest" description="Disordered" evidence="10">
    <location>
        <begin position="125"/>
        <end position="170"/>
    </location>
</feature>
<keyword evidence="13" id="KW-1185">Reference proteome</keyword>
<dbReference type="AlphaFoldDB" id="N4WI52"/>
<dbReference type="Pfam" id="PF00076">
    <property type="entry name" value="RRM_1"/>
    <property type="match status" value="5"/>
</dbReference>
<dbReference type="HOGENOM" id="CLU_008479_0_0_1"/>
<dbReference type="InterPro" id="IPR012677">
    <property type="entry name" value="Nucleotide-bd_a/b_plait_sf"/>
</dbReference>
<dbReference type="EMBL" id="KB733479">
    <property type="protein sequence ID" value="ENI00009.1"/>
    <property type="molecule type" value="Genomic_DNA"/>
</dbReference>
<organism evidence="12 13">
    <name type="scientific">Cochliobolus heterostrophus (strain C4 / ATCC 48331 / race T)</name>
    <name type="common">Southern corn leaf blight fungus</name>
    <name type="synonym">Bipolaris maydis</name>
    <dbReference type="NCBI Taxonomy" id="665024"/>
    <lineage>
        <taxon>Eukaryota</taxon>
        <taxon>Fungi</taxon>
        <taxon>Dikarya</taxon>
        <taxon>Ascomycota</taxon>
        <taxon>Pezizomycotina</taxon>
        <taxon>Dothideomycetes</taxon>
        <taxon>Pleosporomycetidae</taxon>
        <taxon>Pleosporales</taxon>
        <taxon>Pleosporineae</taxon>
        <taxon>Pleosporaceae</taxon>
        <taxon>Bipolaris</taxon>
    </lineage>
</organism>
<evidence type="ECO:0000313" key="13">
    <source>
        <dbReference type="Proteomes" id="UP000012338"/>
    </source>
</evidence>
<evidence type="ECO:0000256" key="9">
    <source>
        <dbReference type="PROSITE-ProRule" id="PRU00176"/>
    </source>
</evidence>
<dbReference type="OrthoDB" id="439639at2759"/>
<evidence type="ECO:0000256" key="8">
    <source>
        <dbReference type="ARBA" id="ARBA00023274"/>
    </source>
</evidence>
<dbReference type="FunFam" id="3.30.70.330:FF:000247">
    <property type="entry name" value="Multiple RNA-binding domain-containing protein 1"/>
    <property type="match status" value="1"/>
</dbReference>
<proteinExistence type="inferred from homology"/>
<accession>N4WI52</accession>
<evidence type="ECO:0000256" key="7">
    <source>
        <dbReference type="ARBA" id="ARBA00023242"/>
    </source>
</evidence>
<dbReference type="GO" id="GO:1990904">
    <property type="term" value="C:ribonucleoprotein complex"/>
    <property type="evidence" value="ECO:0007669"/>
    <property type="project" value="UniProtKB-KW"/>
</dbReference>
<dbReference type="InterPro" id="IPR000504">
    <property type="entry name" value="RRM_dom"/>
</dbReference>
<gene>
    <name evidence="12" type="ORF">COCC4DRAFT_84792</name>
</gene>
<feature type="domain" description="RRM" evidence="11">
    <location>
        <begin position="651"/>
        <end position="732"/>
    </location>
</feature>
<evidence type="ECO:0000256" key="4">
    <source>
        <dbReference type="ARBA" id="ARBA00022552"/>
    </source>
</evidence>
<dbReference type="CDD" id="cd12320">
    <property type="entry name" value="RRM6_RBM19_RRM5_MRD1"/>
    <property type="match status" value="1"/>
</dbReference>
<dbReference type="InterPro" id="IPR051945">
    <property type="entry name" value="RRM_MRD1_RNA_proc_ribogen"/>
</dbReference>
<feature type="compositionally biased region" description="Acidic residues" evidence="10">
    <location>
        <begin position="205"/>
        <end position="214"/>
    </location>
</feature>
<keyword evidence="7" id="KW-0539">Nucleus</keyword>
<evidence type="ECO:0000313" key="12">
    <source>
        <dbReference type="EMBL" id="ENI00009.1"/>
    </source>
</evidence>
<feature type="compositionally biased region" description="Low complexity" evidence="10">
    <location>
        <begin position="294"/>
        <end position="304"/>
    </location>
</feature>
<evidence type="ECO:0000256" key="6">
    <source>
        <dbReference type="ARBA" id="ARBA00022884"/>
    </source>
</evidence>
<evidence type="ECO:0000256" key="5">
    <source>
        <dbReference type="ARBA" id="ARBA00022737"/>
    </source>
</evidence>
<dbReference type="SUPFAM" id="SSF54928">
    <property type="entry name" value="RNA-binding domain, RBD"/>
    <property type="match status" value="4"/>
</dbReference>
<dbReference type="GO" id="GO:0006364">
    <property type="term" value="P:rRNA processing"/>
    <property type="evidence" value="ECO:0007669"/>
    <property type="project" value="UniProtKB-KW"/>
</dbReference>
<evidence type="ECO:0000256" key="1">
    <source>
        <dbReference type="ARBA" id="ARBA00004123"/>
    </source>
</evidence>
<dbReference type="FunFam" id="3.30.70.330:FF:000459">
    <property type="entry name" value="Multiple RNA-binding domain-containing protein 1"/>
    <property type="match status" value="1"/>
</dbReference>